<keyword evidence="2" id="KW-1185">Reference proteome</keyword>
<organism evidence="1 2">
    <name type="scientific">Periconia digitata</name>
    <dbReference type="NCBI Taxonomy" id="1303443"/>
    <lineage>
        <taxon>Eukaryota</taxon>
        <taxon>Fungi</taxon>
        <taxon>Dikarya</taxon>
        <taxon>Ascomycota</taxon>
        <taxon>Pezizomycotina</taxon>
        <taxon>Dothideomycetes</taxon>
        <taxon>Pleosporomycetidae</taxon>
        <taxon>Pleosporales</taxon>
        <taxon>Massarineae</taxon>
        <taxon>Periconiaceae</taxon>
        <taxon>Periconia</taxon>
    </lineage>
</organism>
<dbReference type="EMBL" id="CAOQHR010000001">
    <property type="protein sequence ID" value="CAI6263893.1"/>
    <property type="molecule type" value="Genomic_DNA"/>
</dbReference>
<dbReference type="Proteomes" id="UP001152607">
    <property type="component" value="Unassembled WGS sequence"/>
</dbReference>
<protein>
    <submittedName>
        <fullName evidence="1">Uncharacterized protein</fullName>
    </submittedName>
</protein>
<evidence type="ECO:0000313" key="2">
    <source>
        <dbReference type="Proteomes" id="UP001152607"/>
    </source>
</evidence>
<evidence type="ECO:0000313" key="1">
    <source>
        <dbReference type="EMBL" id="CAI6263893.1"/>
    </source>
</evidence>
<dbReference type="AlphaFoldDB" id="A0A9W4U3H4"/>
<name>A0A9W4U3H4_9PLEO</name>
<sequence length="58" mass="6756">MSLGFFTFWAVESLTRAWHRPELCSTFRSCRVWRKRVKKADSGQYVSFDAAIRADGIL</sequence>
<reference evidence="1" key="1">
    <citation type="submission" date="2023-01" db="EMBL/GenBank/DDBJ databases">
        <authorList>
            <person name="Van Ghelder C."/>
            <person name="Rancurel C."/>
        </authorList>
    </citation>
    <scope>NUCLEOTIDE SEQUENCE</scope>
    <source>
        <strain evidence="1">CNCM I-4278</strain>
    </source>
</reference>
<accession>A0A9W4U3H4</accession>
<comment type="caution">
    <text evidence="1">The sequence shown here is derived from an EMBL/GenBank/DDBJ whole genome shotgun (WGS) entry which is preliminary data.</text>
</comment>
<gene>
    <name evidence="1" type="ORF">PDIGIT_LOCUS1459</name>
</gene>
<proteinExistence type="predicted"/>